<evidence type="ECO:0000259" key="8">
    <source>
        <dbReference type="PROSITE" id="PS50110"/>
    </source>
</evidence>
<dbReference type="Pfam" id="PF00072">
    <property type="entry name" value="Response_reg"/>
    <property type="match status" value="1"/>
</dbReference>
<dbReference type="GO" id="GO:0005829">
    <property type="term" value="C:cytosol"/>
    <property type="evidence" value="ECO:0007669"/>
    <property type="project" value="TreeGrafter"/>
</dbReference>
<dbReference type="Proteomes" id="UP000611723">
    <property type="component" value="Unassembled WGS sequence"/>
</dbReference>
<evidence type="ECO:0000256" key="2">
    <source>
        <dbReference type="ARBA" id="ARBA00023012"/>
    </source>
</evidence>
<dbReference type="InterPro" id="IPR036388">
    <property type="entry name" value="WH-like_DNA-bd_sf"/>
</dbReference>
<dbReference type="InterPro" id="IPR001789">
    <property type="entry name" value="Sig_transdc_resp-reg_receiver"/>
</dbReference>
<dbReference type="PROSITE" id="PS51755">
    <property type="entry name" value="OMPR_PHOB"/>
    <property type="match status" value="1"/>
</dbReference>
<evidence type="ECO:0000256" key="4">
    <source>
        <dbReference type="ARBA" id="ARBA00023125"/>
    </source>
</evidence>
<dbReference type="GO" id="GO:0032993">
    <property type="term" value="C:protein-DNA complex"/>
    <property type="evidence" value="ECO:0007669"/>
    <property type="project" value="TreeGrafter"/>
</dbReference>
<dbReference type="PANTHER" id="PTHR48111">
    <property type="entry name" value="REGULATOR OF RPOS"/>
    <property type="match status" value="1"/>
</dbReference>
<keyword evidence="3" id="KW-0805">Transcription regulation</keyword>
<evidence type="ECO:0000256" key="5">
    <source>
        <dbReference type="ARBA" id="ARBA00023163"/>
    </source>
</evidence>
<dbReference type="GO" id="GO:0006355">
    <property type="term" value="P:regulation of DNA-templated transcription"/>
    <property type="evidence" value="ECO:0007669"/>
    <property type="project" value="InterPro"/>
</dbReference>
<evidence type="ECO:0000256" key="7">
    <source>
        <dbReference type="PROSITE-ProRule" id="PRU01091"/>
    </source>
</evidence>
<dbReference type="Gene3D" id="1.10.10.10">
    <property type="entry name" value="Winged helix-like DNA-binding domain superfamily/Winged helix DNA-binding domain"/>
    <property type="match status" value="1"/>
</dbReference>
<sequence>MSKILIVDDEQAMREGLSDNLLFEGYETVLAENGKVALEKAKEEHFDLIVLDVMMPEMSGFDVCRKLRQLNIFTPVILLTAKGEEIDRVLGLELGGDDYMTKPFSLRELLARIKAILRRTQTSESQNKADEFIKIGLMEVDFNKYIAKVSGKELKLSHRELEVLHFLLKHKNQIVSRDDLLKNIWQYDEFPTTRTIDNFILRLRQKVEIHPNEPKVILTVHGMGYKLV</sequence>
<keyword evidence="1 6" id="KW-0597">Phosphoprotein</keyword>
<evidence type="ECO:0000259" key="9">
    <source>
        <dbReference type="PROSITE" id="PS51755"/>
    </source>
</evidence>
<evidence type="ECO:0000313" key="11">
    <source>
        <dbReference type="Proteomes" id="UP000611723"/>
    </source>
</evidence>
<dbReference type="InterPro" id="IPR016032">
    <property type="entry name" value="Sig_transdc_resp-reg_C-effctor"/>
</dbReference>
<dbReference type="SUPFAM" id="SSF52172">
    <property type="entry name" value="CheY-like"/>
    <property type="match status" value="1"/>
</dbReference>
<dbReference type="AlphaFoldDB" id="A0A935CAM0"/>
<dbReference type="PROSITE" id="PS50110">
    <property type="entry name" value="RESPONSE_REGULATORY"/>
    <property type="match status" value="1"/>
</dbReference>
<dbReference type="Gene3D" id="3.40.50.2300">
    <property type="match status" value="1"/>
</dbReference>
<dbReference type="InterPro" id="IPR039420">
    <property type="entry name" value="WalR-like"/>
</dbReference>
<dbReference type="InterPro" id="IPR001867">
    <property type="entry name" value="OmpR/PhoB-type_DNA-bd"/>
</dbReference>
<organism evidence="10 11">
    <name type="scientific">Marivirga aurantiaca</name>
    <dbReference type="NCBI Taxonomy" id="2802615"/>
    <lineage>
        <taxon>Bacteria</taxon>
        <taxon>Pseudomonadati</taxon>
        <taxon>Bacteroidota</taxon>
        <taxon>Cytophagia</taxon>
        <taxon>Cytophagales</taxon>
        <taxon>Marivirgaceae</taxon>
        <taxon>Marivirga</taxon>
    </lineage>
</organism>
<keyword evidence="5" id="KW-0804">Transcription</keyword>
<dbReference type="FunFam" id="3.40.50.2300:FF:000001">
    <property type="entry name" value="DNA-binding response regulator PhoB"/>
    <property type="match status" value="1"/>
</dbReference>
<dbReference type="InterPro" id="IPR011006">
    <property type="entry name" value="CheY-like_superfamily"/>
</dbReference>
<dbReference type="SMART" id="SM00448">
    <property type="entry name" value="REC"/>
    <property type="match status" value="1"/>
</dbReference>
<gene>
    <name evidence="10" type="ORF">JKA74_16355</name>
</gene>
<dbReference type="Gene3D" id="6.10.250.690">
    <property type="match status" value="1"/>
</dbReference>
<feature type="domain" description="OmpR/PhoB-type" evidence="9">
    <location>
        <begin position="130"/>
        <end position="228"/>
    </location>
</feature>
<dbReference type="SUPFAM" id="SSF46894">
    <property type="entry name" value="C-terminal effector domain of the bipartite response regulators"/>
    <property type="match status" value="1"/>
</dbReference>
<dbReference type="SMART" id="SM00862">
    <property type="entry name" value="Trans_reg_C"/>
    <property type="match status" value="1"/>
</dbReference>
<keyword evidence="4 7" id="KW-0238">DNA-binding</keyword>
<evidence type="ECO:0000256" key="1">
    <source>
        <dbReference type="ARBA" id="ARBA00022553"/>
    </source>
</evidence>
<reference evidence="10" key="1">
    <citation type="submission" date="2021-01" db="EMBL/GenBank/DDBJ databases">
        <title>Marivirga aurantiaca sp. nov., isolated from intertidal surface sediments.</title>
        <authorList>
            <person name="Zhang M."/>
        </authorList>
    </citation>
    <scope>NUCLEOTIDE SEQUENCE</scope>
    <source>
        <strain evidence="10">S37H4</strain>
    </source>
</reference>
<comment type="caution">
    <text evidence="10">The sequence shown here is derived from an EMBL/GenBank/DDBJ whole genome shotgun (WGS) entry which is preliminary data.</text>
</comment>
<protein>
    <submittedName>
        <fullName evidence="10">Response regulator transcription factor</fullName>
    </submittedName>
</protein>
<dbReference type="Pfam" id="PF00486">
    <property type="entry name" value="Trans_reg_C"/>
    <property type="match status" value="1"/>
</dbReference>
<dbReference type="GO" id="GO:0000976">
    <property type="term" value="F:transcription cis-regulatory region binding"/>
    <property type="evidence" value="ECO:0007669"/>
    <property type="project" value="TreeGrafter"/>
</dbReference>
<dbReference type="PANTHER" id="PTHR48111:SF11">
    <property type="entry name" value="TWO-COMPONENT RESPONSE REGULATOR"/>
    <property type="match status" value="1"/>
</dbReference>
<dbReference type="RefSeq" id="WP_201432303.1">
    <property type="nucleotide sequence ID" value="NZ_JAEQBW010000009.1"/>
</dbReference>
<name>A0A935CAM0_9BACT</name>
<evidence type="ECO:0000313" key="10">
    <source>
        <dbReference type="EMBL" id="MBK6266619.1"/>
    </source>
</evidence>
<feature type="domain" description="Response regulatory" evidence="8">
    <location>
        <begin position="3"/>
        <end position="117"/>
    </location>
</feature>
<dbReference type="EMBL" id="JAEQBW010000009">
    <property type="protein sequence ID" value="MBK6266619.1"/>
    <property type="molecule type" value="Genomic_DNA"/>
</dbReference>
<accession>A0A935CAM0</accession>
<dbReference type="GO" id="GO:0000156">
    <property type="term" value="F:phosphorelay response regulator activity"/>
    <property type="evidence" value="ECO:0007669"/>
    <property type="project" value="TreeGrafter"/>
</dbReference>
<feature type="modified residue" description="4-aspartylphosphate" evidence="6">
    <location>
        <position position="52"/>
    </location>
</feature>
<evidence type="ECO:0000256" key="3">
    <source>
        <dbReference type="ARBA" id="ARBA00023015"/>
    </source>
</evidence>
<keyword evidence="2" id="KW-0902">Two-component regulatory system</keyword>
<proteinExistence type="predicted"/>
<feature type="DNA-binding region" description="OmpR/PhoB-type" evidence="7">
    <location>
        <begin position="130"/>
        <end position="228"/>
    </location>
</feature>
<keyword evidence="11" id="KW-1185">Reference proteome</keyword>
<evidence type="ECO:0000256" key="6">
    <source>
        <dbReference type="PROSITE-ProRule" id="PRU00169"/>
    </source>
</evidence>
<dbReference type="CDD" id="cd00383">
    <property type="entry name" value="trans_reg_C"/>
    <property type="match status" value="1"/>
</dbReference>